<reference evidence="1 2" key="1">
    <citation type="journal article" date="2024" name="Proc. Natl. Acad. Sci. U.S.A.">
        <title>The genetic regulatory architecture and epigenomic basis for age-related changes in rattlesnake venom.</title>
        <authorList>
            <person name="Hogan M.P."/>
            <person name="Holding M.L."/>
            <person name="Nystrom G.S."/>
            <person name="Colston T.J."/>
            <person name="Bartlett D.A."/>
            <person name="Mason A.J."/>
            <person name="Ellsworth S.A."/>
            <person name="Rautsaw R.M."/>
            <person name="Lawrence K.C."/>
            <person name="Strickland J.L."/>
            <person name="He B."/>
            <person name="Fraser P."/>
            <person name="Margres M.J."/>
            <person name="Gilbert D.M."/>
            <person name="Gibbs H.L."/>
            <person name="Parkinson C.L."/>
            <person name="Rokyta D.R."/>
        </authorList>
    </citation>
    <scope>NUCLEOTIDE SEQUENCE [LARGE SCALE GENOMIC DNA]</scope>
    <source>
        <strain evidence="1">DRR0105</strain>
    </source>
</reference>
<dbReference type="Proteomes" id="UP001474421">
    <property type="component" value="Unassembled WGS sequence"/>
</dbReference>
<protein>
    <submittedName>
        <fullName evidence="1">Uncharacterized protein</fullName>
    </submittedName>
</protein>
<keyword evidence="2" id="KW-1185">Reference proteome</keyword>
<evidence type="ECO:0000313" key="1">
    <source>
        <dbReference type="EMBL" id="KAK9395597.1"/>
    </source>
</evidence>
<dbReference type="EMBL" id="JAOTOJ010000009">
    <property type="protein sequence ID" value="KAK9395597.1"/>
    <property type="molecule type" value="Genomic_DNA"/>
</dbReference>
<organism evidence="1 2">
    <name type="scientific">Crotalus adamanteus</name>
    <name type="common">Eastern diamondback rattlesnake</name>
    <dbReference type="NCBI Taxonomy" id="8729"/>
    <lineage>
        <taxon>Eukaryota</taxon>
        <taxon>Metazoa</taxon>
        <taxon>Chordata</taxon>
        <taxon>Craniata</taxon>
        <taxon>Vertebrata</taxon>
        <taxon>Euteleostomi</taxon>
        <taxon>Lepidosauria</taxon>
        <taxon>Squamata</taxon>
        <taxon>Bifurcata</taxon>
        <taxon>Unidentata</taxon>
        <taxon>Episquamata</taxon>
        <taxon>Toxicofera</taxon>
        <taxon>Serpentes</taxon>
        <taxon>Colubroidea</taxon>
        <taxon>Viperidae</taxon>
        <taxon>Crotalinae</taxon>
        <taxon>Crotalus</taxon>
    </lineage>
</organism>
<gene>
    <name evidence="1" type="ORF">NXF25_018958</name>
</gene>
<evidence type="ECO:0000313" key="2">
    <source>
        <dbReference type="Proteomes" id="UP001474421"/>
    </source>
</evidence>
<accession>A0AAW1B0H3</accession>
<sequence length="39" mass="4695">MPSLLEIEKASFPKQKKLFVLWIEDQIQKRISISLLIFY</sequence>
<dbReference type="AlphaFoldDB" id="A0AAW1B0H3"/>
<comment type="caution">
    <text evidence="1">The sequence shown here is derived from an EMBL/GenBank/DDBJ whole genome shotgun (WGS) entry which is preliminary data.</text>
</comment>
<proteinExistence type="predicted"/>
<name>A0AAW1B0H3_CROAD</name>